<dbReference type="PANTHER" id="PTHR13284:SF4">
    <property type="entry name" value="C2H2-TYPE DOMAIN-CONTAINING PROTEIN"/>
    <property type="match status" value="1"/>
</dbReference>
<feature type="domain" description="Ribosomal protein eL8/eL30/eS12/Gadd45" evidence="2">
    <location>
        <begin position="657"/>
        <end position="747"/>
    </location>
</feature>
<dbReference type="GO" id="GO:1990904">
    <property type="term" value="C:ribonucleoprotein complex"/>
    <property type="evidence" value="ECO:0007669"/>
    <property type="project" value="TreeGrafter"/>
</dbReference>
<dbReference type="InterPro" id="IPR040051">
    <property type="entry name" value="SECISBP2"/>
</dbReference>
<reference evidence="3 4" key="1">
    <citation type="submission" date="2017-12" db="EMBL/GenBank/DDBJ databases">
        <title>Hemimetabolous genomes reveal molecular basis of termite eusociality.</title>
        <authorList>
            <person name="Harrison M.C."/>
            <person name="Jongepier E."/>
            <person name="Robertson H.M."/>
            <person name="Arning N."/>
            <person name="Bitard-Feildel T."/>
            <person name="Chao H."/>
            <person name="Childers C.P."/>
            <person name="Dinh H."/>
            <person name="Doddapaneni H."/>
            <person name="Dugan S."/>
            <person name="Gowin J."/>
            <person name="Greiner C."/>
            <person name="Han Y."/>
            <person name="Hu H."/>
            <person name="Hughes D.S.T."/>
            <person name="Huylmans A.-K."/>
            <person name="Kemena C."/>
            <person name="Kremer L.P.M."/>
            <person name="Lee S.L."/>
            <person name="Lopez-Ezquerra A."/>
            <person name="Mallet L."/>
            <person name="Monroy-Kuhn J.M."/>
            <person name="Moser A."/>
            <person name="Murali S.C."/>
            <person name="Muzny D.M."/>
            <person name="Otani S."/>
            <person name="Piulachs M.-D."/>
            <person name="Poelchau M."/>
            <person name="Qu J."/>
            <person name="Schaub F."/>
            <person name="Wada-Katsumata A."/>
            <person name="Worley K.C."/>
            <person name="Xie Q."/>
            <person name="Ylla G."/>
            <person name="Poulsen M."/>
            <person name="Gibbs R.A."/>
            <person name="Schal C."/>
            <person name="Richards S."/>
            <person name="Belles X."/>
            <person name="Korb J."/>
            <person name="Bornberg-Bauer E."/>
        </authorList>
    </citation>
    <scope>NUCLEOTIDE SEQUENCE [LARGE SCALE GENOMIC DNA]</scope>
    <source>
        <tissue evidence="3">Whole body</tissue>
    </source>
</reference>
<dbReference type="InParanoid" id="A0A2J7PEJ8"/>
<dbReference type="EMBL" id="NEVH01026094">
    <property type="protein sequence ID" value="PNF14761.1"/>
    <property type="molecule type" value="Genomic_DNA"/>
</dbReference>
<dbReference type="SUPFAM" id="SSF55315">
    <property type="entry name" value="L30e-like"/>
    <property type="match status" value="1"/>
</dbReference>
<dbReference type="GO" id="GO:0035368">
    <property type="term" value="F:selenocysteine insertion sequence binding"/>
    <property type="evidence" value="ECO:0007669"/>
    <property type="project" value="InterPro"/>
</dbReference>
<dbReference type="GO" id="GO:0043021">
    <property type="term" value="F:ribonucleoprotein complex binding"/>
    <property type="evidence" value="ECO:0007669"/>
    <property type="project" value="TreeGrafter"/>
</dbReference>
<protein>
    <recommendedName>
        <fullName evidence="2">Ribosomal protein eL8/eL30/eS12/Gadd45 domain-containing protein</fullName>
    </recommendedName>
</protein>
<dbReference type="PANTHER" id="PTHR13284">
    <property type="entry name" value="GH01354P"/>
    <property type="match status" value="1"/>
</dbReference>
<dbReference type="Pfam" id="PF01248">
    <property type="entry name" value="Ribosomal_L7Ae"/>
    <property type="match status" value="1"/>
</dbReference>
<organism evidence="3 4">
    <name type="scientific">Cryptotermes secundus</name>
    <dbReference type="NCBI Taxonomy" id="105785"/>
    <lineage>
        <taxon>Eukaryota</taxon>
        <taxon>Metazoa</taxon>
        <taxon>Ecdysozoa</taxon>
        <taxon>Arthropoda</taxon>
        <taxon>Hexapoda</taxon>
        <taxon>Insecta</taxon>
        <taxon>Pterygota</taxon>
        <taxon>Neoptera</taxon>
        <taxon>Polyneoptera</taxon>
        <taxon>Dictyoptera</taxon>
        <taxon>Blattodea</taxon>
        <taxon>Blattoidea</taxon>
        <taxon>Termitoidae</taxon>
        <taxon>Kalotermitidae</taxon>
        <taxon>Cryptotermitinae</taxon>
        <taxon>Cryptotermes</taxon>
    </lineage>
</organism>
<name>A0A2J7PEJ8_9NEOP</name>
<feature type="region of interest" description="Disordered" evidence="1">
    <location>
        <begin position="427"/>
        <end position="453"/>
    </location>
</feature>
<keyword evidence="4" id="KW-1185">Reference proteome</keyword>
<dbReference type="InterPro" id="IPR004038">
    <property type="entry name" value="Ribosomal_eL8/eL30/eS12/Gad45"/>
</dbReference>
<accession>A0A2J7PEJ8</accession>
<feature type="compositionally biased region" description="Polar residues" evidence="1">
    <location>
        <begin position="427"/>
        <end position="436"/>
    </location>
</feature>
<dbReference type="AlphaFoldDB" id="A0A2J7PEJ8"/>
<evidence type="ECO:0000313" key="4">
    <source>
        <dbReference type="Proteomes" id="UP000235965"/>
    </source>
</evidence>
<gene>
    <name evidence="3" type="ORF">B7P43_G08341</name>
</gene>
<evidence type="ECO:0000256" key="1">
    <source>
        <dbReference type="SAM" id="MobiDB-lite"/>
    </source>
</evidence>
<evidence type="ECO:0000313" key="3">
    <source>
        <dbReference type="EMBL" id="PNF14761.1"/>
    </source>
</evidence>
<dbReference type="Gene3D" id="3.30.1330.30">
    <property type="match status" value="1"/>
</dbReference>
<dbReference type="Proteomes" id="UP000235965">
    <property type="component" value="Unassembled WGS sequence"/>
</dbReference>
<dbReference type="InterPro" id="IPR029064">
    <property type="entry name" value="Ribosomal_eL30-like_sf"/>
</dbReference>
<dbReference type="GO" id="GO:0005739">
    <property type="term" value="C:mitochondrion"/>
    <property type="evidence" value="ECO:0007669"/>
    <property type="project" value="TreeGrafter"/>
</dbReference>
<dbReference type="OrthoDB" id="263617at2759"/>
<proteinExistence type="predicted"/>
<feature type="compositionally biased region" description="Basic residues" evidence="1">
    <location>
        <begin position="442"/>
        <end position="453"/>
    </location>
</feature>
<comment type="caution">
    <text evidence="3">The sequence shown here is derived from an EMBL/GenBank/DDBJ whole genome shotgun (WGS) entry which is preliminary data.</text>
</comment>
<dbReference type="STRING" id="105785.A0A2J7PEJ8"/>
<dbReference type="GO" id="GO:0003730">
    <property type="term" value="F:mRNA 3'-UTR binding"/>
    <property type="evidence" value="ECO:0007669"/>
    <property type="project" value="TreeGrafter"/>
</dbReference>
<evidence type="ECO:0000259" key="2">
    <source>
        <dbReference type="Pfam" id="PF01248"/>
    </source>
</evidence>
<sequence>MDKFQMKRRPKDPGERVKIQTSFSALPESIDVSKTYWPELRKPVLYEQQGNKSKLAKIFAGREHVLKEGIRPGSEVKESDDIGSMTSKSDIASSVFVEQSDMSVTPLQATSYSSKVKEYSSAEERMCNNSSSAVELEKSYSKNICQFHITSGKPLASAGSLNHTTESERYTSYGNVCGVACKKEKVHSNLLATAEPCKTFCGVSGNRLDSTFKLLQKGENLPQPQLKEEQIISGNIKISSNQLRSNQRKRTLKEEKKQVREEEARKRMLAPKGQRVRLVSQKMLEAMMNSDAESMSFSTYQRAAPAMNEKEFPTMEESRMQRIKLKDEHSCGVQSNDSQRRSPSCEVQLKLKNMGNDSDCINSSSAEGQVTVPTSSLSVRNKKRKDPIQIDLVNLIKTQPAKCNKSQGENGGVLKVNRWVQKKESPNQYCGNQLDASNPERKRGKKKEVPKKKKNSVLKSVILEERAVRQQLQVLRKQGQSVDIQSVSSQEQGDVTVHSNAHAVTNDSSVKQAVGNKNFLCVAETVPFGEVTSCNVKKAESPNSTEILDLTQYLRENLSLMTNVQVETLEQNVSAGPETAQDMIQKTEVGEGNCTLALSGSPSHSCTDVLQRFSIHSRRFREYCDNSLTVPLTSSVKLLIKDIVKFQDRQYHRDPVKAFARRRYVLGFREVMKYLQLKKLKLIIIAPDLEVSKLKGGIYDRVAQLKEQCTAQGVTYLFALSRRELGILTFKNVGISIMGIFRYEGSENNFKNVVESLAGARTHYQQITQQTITVPSAGAIQKSDVREDETASVTSQVIASLLSKLAENSSGGSTSLFLSAIEQTANVE</sequence>